<dbReference type="AlphaFoldDB" id="A0A199VDA8"/>
<dbReference type="EMBL" id="LSRQ01002222">
    <property type="protein sequence ID" value="OAY75003.1"/>
    <property type="molecule type" value="Genomic_DNA"/>
</dbReference>
<evidence type="ECO:0000256" key="1">
    <source>
        <dbReference type="ARBA" id="ARBA00001974"/>
    </source>
</evidence>
<dbReference type="PANTHER" id="PTHR10742:SF386">
    <property type="entry name" value="LYSINE-SPECIFIC HISTONE DEMETHYLASE 1A"/>
    <property type="match status" value="1"/>
</dbReference>
<evidence type="ECO:0000256" key="5">
    <source>
        <dbReference type="PIRSR" id="PIRSR601613-1"/>
    </source>
</evidence>
<comment type="caution">
    <text evidence="7">The sequence shown here is derived from an EMBL/GenBank/DDBJ whole genome shotgun (WGS) entry which is preliminary data.</text>
</comment>
<dbReference type="GO" id="GO:0005777">
    <property type="term" value="C:peroxisome"/>
    <property type="evidence" value="ECO:0007669"/>
    <property type="project" value="TreeGrafter"/>
</dbReference>
<dbReference type="Gene3D" id="3.90.660.10">
    <property type="match status" value="1"/>
</dbReference>
<organism evidence="7 8">
    <name type="scientific">Ananas comosus</name>
    <name type="common">Pineapple</name>
    <name type="synonym">Ananas ananas</name>
    <dbReference type="NCBI Taxonomy" id="4615"/>
    <lineage>
        <taxon>Eukaryota</taxon>
        <taxon>Viridiplantae</taxon>
        <taxon>Streptophyta</taxon>
        <taxon>Embryophyta</taxon>
        <taxon>Tracheophyta</taxon>
        <taxon>Spermatophyta</taxon>
        <taxon>Magnoliopsida</taxon>
        <taxon>Liliopsida</taxon>
        <taxon>Poales</taxon>
        <taxon>Bromeliaceae</taxon>
        <taxon>Bromelioideae</taxon>
        <taxon>Ananas</taxon>
    </lineage>
</organism>
<dbReference type="InterPro" id="IPR002937">
    <property type="entry name" value="Amino_oxidase"/>
</dbReference>
<proteinExistence type="inferred from homology"/>
<comment type="similarity">
    <text evidence="3">Belongs to the flavin monoamine oxidase family.</text>
</comment>
<dbReference type="SUPFAM" id="SSF54373">
    <property type="entry name" value="FAD-linked reductases, C-terminal domain"/>
    <property type="match status" value="1"/>
</dbReference>
<feature type="domain" description="Amine oxidase" evidence="6">
    <location>
        <begin position="62"/>
        <end position="474"/>
    </location>
</feature>
<dbReference type="InterPro" id="IPR036188">
    <property type="entry name" value="FAD/NAD-bd_sf"/>
</dbReference>
<gene>
    <name evidence="7" type="ORF">ACMD2_00651</name>
</gene>
<dbReference type="UniPathway" id="UPA00211"/>
<evidence type="ECO:0000313" key="7">
    <source>
        <dbReference type="EMBL" id="OAY75003.1"/>
    </source>
</evidence>
<dbReference type="SUPFAM" id="SSF51905">
    <property type="entry name" value="FAD/NAD(P)-binding domain"/>
    <property type="match status" value="1"/>
</dbReference>
<sequence>MNWFVNLGLNSNSNHFITCLLIFVLHYSPQLPPSILNSRRSYFSNVERKSISPSAIVIGGGFAGIAAAHALRNASFQVVLLESRDRIGGRVSTDYSFGFPVDLGASWLHGVCEDNPLAPLIGRLGLPLYRTSGDNSVLFDHDLESYALFDTDGHQVPQELVQKIGDTDKVRRECNDDMSVAQAISIVLERCPELRQEGLSHNVLQWYLCRMEGWFATDADTISLKNWDQEVLLPGGHGLMVRGYRPVINTLAKGLDIRLHHRVTKILRHKKGVEVTVENGKTFVADAAIITVPLGVLKANSIKFEPRLPEWKEEAIRELAIGTENKIALHFDKVFWPNVEFIGVVSSTTYGCSYFLNLHKATGHPVLVYMPAGRLAHDIEKMSDEAAAKFAFLQLKRILPDASEPIQYLVSHWGTDENSLGSYTYDAVGMPRELYEHLRIPVDNLFFAGEATSTKFTGTVHGAFSTGLMAAEECRMRVLERYGDLDMLEPVHPVIMGEETASVSVPLLISRI</sequence>
<name>A0A199VDA8_ANACO</name>
<evidence type="ECO:0000256" key="3">
    <source>
        <dbReference type="ARBA" id="ARBA00005995"/>
    </source>
</evidence>
<evidence type="ECO:0000259" key="6">
    <source>
        <dbReference type="Pfam" id="PF01593"/>
    </source>
</evidence>
<protein>
    <submittedName>
        <fullName evidence="7">Putative polyamine oxidase 2</fullName>
    </submittedName>
</protein>
<evidence type="ECO:0000256" key="4">
    <source>
        <dbReference type="ARBA" id="ARBA00023002"/>
    </source>
</evidence>
<dbReference type="Proteomes" id="UP000092600">
    <property type="component" value="Unassembled WGS sequence"/>
</dbReference>
<accession>A0A199VDA8</accession>
<feature type="binding site" evidence="5">
    <location>
        <position position="263"/>
    </location>
    <ligand>
        <name>FAD</name>
        <dbReference type="ChEBI" id="CHEBI:57692"/>
    </ligand>
</feature>
<feature type="binding site" evidence="5">
    <location>
        <position position="369"/>
    </location>
    <ligand>
        <name>substrate</name>
    </ligand>
</feature>
<dbReference type="STRING" id="4615.A0A199VDA8"/>
<dbReference type="PRINTS" id="PR00757">
    <property type="entry name" value="AMINEOXDASEF"/>
</dbReference>
<dbReference type="GO" id="GO:0046592">
    <property type="term" value="F:polyamine oxidase activity"/>
    <property type="evidence" value="ECO:0007669"/>
    <property type="project" value="TreeGrafter"/>
</dbReference>
<reference evidence="7 8" key="1">
    <citation type="journal article" date="2016" name="DNA Res.">
        <title>The draft genome of MD-2 pineapple using hybrid error correction of long reads.</title>
        <authorList>
            <person name="Redwan R.M."/>
            <person name="Saidin A."/>
            <person name="Kumar S.V."/>
        </authorList>
    </citation>
    <scope>NUCLEOTIDE SEQUENCE [LARGE SCALE GENOMIC DNA]</scope>
    <source>
        <strain evidence="8">cv. MD2</strain>
        <tissue evidence="7">Leaf</tissue>
    </source>
</reference>
<dbReference type="PANTHER" id="PTHR10742">
    <property type="entry name" value="FLAVIN MONOAMINE OXIDASE"/>
    <property type="match status" value="1"/>
</dbReference>
<dbReference type="GO" id="GO:0046208">
    <property type="term" value="P:spermine catabolic process"/>
    <property type="evidence" value="ECO:0007669"/>
    <property type="project" value="UniProtKB-UniPathway"/>
</dbReference>
<dbReference type="InterPro" id="IPR001613">
    <property type="entry name" value="Flavin_amine_oxidase"/>
</dbReference>
<keyword evidence="4" id="KW-0560">Oxidoreductase</keyword>
<dbReference type="InterPro" id="IPR050281">
    <property type="entry name" value="Flavin_monoamine_oxidase"/>
</dbReference>
<comment type="cofactor">
    <cofactor evidence="1">
        <name>FAD</name>
        <dbReference type="ChEBI" id="CHEBI:57692"/>
    </cofactor>
</comment>
<dbReference type="GO" id="GO:0050660">
    <property type="term" value="F:flavin adenine dinucleotide binding"/>
    <property type="evidence" value="ECO:0007669"/>
    <property type="project" value="UniProtKB-ARBA"/>
</dbReference>
<dbReference type="Pfam" id="PF01593">
    <property type="entry name" value="Amino_oxidase"/>
    <property type="match status" value="1"/>
</dbReference>
<dbReference type="Gene3D" id="3.50.50.60">
    <property type="entry name" value="FAD/NAD(P)-binding domain"/>
    <property type="match status" value="1"/>
</dbReference>
<comment type="pathway">
    <text evidence="2">Amine and polyamine degradation; spermine degradation.</text>
</comment>
<evidence type="ECO:0000256" key="2">
    <source>
        <dbReference type="ARBA" id="ARBA00004723"/>
    </source>
</evidence>
<evidence type="ECO:0000313" key="8">
    <source>
        <dbReference type="Proteomes" id="UP000092600"/>
    </source>
</evidence>